<evidence type="ECO:0000256" key="1">
    <source>
        <dbReference type="SAM" id="MobiDB-lite"/>
    </source>
</evidence>
<dbReference type="PRINTS" id="PR00313">
    <property type="entry name" value="CABNDNGRPT"/>
</dbReference>
<dbReference type="GO" id="GO:0005509">
    <property type="term" value="F:calcium ion binding"/>
    <property type="evidence" value="ECO:0007669"/>
    <property type="project" value="InterPro"/>
</dbReference>
<evidence type="ECO:0000313" key="3">
    <source>
        <dbReference type="EMBL" id="SDW62118.1"/>
    </source>
</evidence>
<dbReference type="Gene3D" id="2.150.10.10">
    <property type="entry name" value="Serralysin-like metalloprotease, C-terminal"/>
    <property type="match status" value="1"/>
</dbReference>
<keyword evidence="4" id="KW-1185">Reference proteome</keyword>
<dbReference type="Pfam" id="PF13403">
    <property type="entry name" value="Hint_2"/>
    <property type="match status" value="1"/>
</dbReference>
<dbReference type="InterPro" id="IPR001343">
    <property type="entry name" value="Hemolysn_Ca-bd"/>
</dbReference>
<proteinExistence type="predicted"/>
<evidence type="ECO:0000313" key="4">
    <source>
        <dbReference type="Proteomes" id="UP000199441"/>
    </source>
</evidence>
<organism evidence="3 4">
    <name type="scientific">Litoreibacter albidus</name>
    <dbReference type="NCBI Taxonomy" id="670155"/>
    <lineage>
        <taxon>Bacteria</taxon>
        <taxon>Pseudomonadati</taxon>
        <taxon>Pseudomonadota</taxon>
        <taxon>Alphaproteobacteria</taxon>
        <taxon>Rhodobacterales</taxon>
        <taxon>Roseobacteraceae</taxon>
        <taxon>Litoreibacter</taxon>
    </lineage>
</organism>
<dbReference type="SUPFAM" id="SSF51294">
    <property type="entry name" value="Hedgehog/intein (Hint) domain"/>
    <property type="match status" value="1"/>
</dbReference>
<feature type="domain" description="Hedgehog/Intein (Hint)" evidence="2">
    <location>
        <begin position="507"/>
        <end position="643"/>
    </location>
</feature>
<protein>
    <submittedName>
        <fullName evidence="3">Hint domain-containing protein</fullName>
    </submittedName>
</protein>
<evidence type="ECO:0000259" key="2">
    <source>
        <dbReference type="Pfam" id="PF13403"/>
    </source>
</evidence>
<gene>
    <name evidence="3" type="ORF">SAMN04488001_1362</name>
</gene>
<dbReference type="InterPro" id="IPR011049">
    <property type="entry name" value="Serralysin-like_metalloprot_C"/>
</dbReference>
<reference evidence="4" key="1">
    <citation type="submission" date="2016-10" db="EMBL/GenBank/DDBJ databases">
        <authorList>
            <person name="Varghese N."/>
            <person name="Submissions S."/>
        </authorList>
    </citation>
    <scope>NUCLEOTIDE SEQUENCE [LARGE SCALE GENOMIC DNA]</scope>
    <source>
        <strain evidence="4">DSM 26922</strain>
    </source>
</reference>
<dbReference type="EMBL" id="FNOI01000002">
    <property type="protein sequence ID" value="SDW62118.1"/>
    <property type="molecule type" value="Genomic_DNA"/>
</dbReference>
<dbReference type="SUPFAM" id="SSF51120">
    <property type="entry name" value="beta-Roll"/>
    <property type="match status" value="1"/>
</dbReference>
<dbReference type="Pfam" id="PF00353">
    <property type="entry name" value="HemolysinCabind"/>
    <property type="match status" value="1"/>
</dbReference>
<dbReference type="OrthoDB" id="6305173at2"/>
<feature type="region of interest" description="Disordered" evidence="1">
    <location>
        <begin position="21"/>
        <end position="49"/>
    </location>
</feature>
<dbReference type="Gene3D" id="2.170.16.10">
    <property type="entry name" value="Hedgehog/Intein (Hint) domain"/>
    <property type="match status" value="1"/>
</dbReference>
<dbReference type="RefSeq" id="WP_089945968.1">
    <property type="nucleotide sequence ID" value="NZ_FNOI01000002.1"/>
</dbReference>
<accession>A0A1H2V1C4</accession>
<dbReference type="InterPro" id="IPR028992">
    <property type="entry name" value="Hedgehog/Intein_dom"/>
</dbReference>
<dbReference type="Proteomes" id="UP000199441">
    <property type="component" value="Unassembled WGS sequence"/>
</dbReference>
<dbReference type="STRING" id="670155.SAMN04488001_1362"/>
<name>A0A1H2V1C4_9RHOB</name>
<dbReference type="InterPro" id="IPR036844">
    <property type="entry name" value="Hint_dom_sf"/>
</dbReference>
<dbReference type="AlphaFoldDB" id="A0A1H2V1C4"/>
<sequence>MATHDVKFYAIDPLNIFSSTPGNTRTYTGPAEPDAKATITDNQTGAGSETFEDIQSGESATIATTINGVSSSGDTVWADESWTLIDQVTGQSFQIVSIRINTGPNAGWYTLSEIPLVAGRSYQTADFDNTPSAAAGDPTFSYADYVSDAEDGVIQGTAGDDIIDKSYTGDPDGDQIDQGDAVTAAQFNWTDYADETDLRSAFSQDTGGITVGVTYSDPNPSDQLSAETTETIYVAGGEPFNSTSAGYMFAGGAAEDTTLTFDFSANGGSGLENEVQNVRFRISDIDGIAPDGVNDFQDIVRVQAFDADGNPVDVTITGGSNHTVDPATGTITAGLTNYSPASAQASALIEIAGPVSQVVVTYDNGGTTQQAIYFSDVHFDAVDVGGYDDVVEAGAGDDIITAGTGDDTVYGGAGNDTINTGTGDTSYGQAGNDTFVIDTENIGGGTLFVDGGSEGATDVDTLNFNGQLQYGSLVKNADPNDSGAFSGSATLLDGTVVTFDNIENVLCFTDGMALDTPRGPRLVEDLKPGDLVLTRDNGPQPVRWHGRRDLVAAPSVAPIEIAAGLLGNVRPIRVSPQHRILCAGYRAQLYFGHDEVLVAAKSLVNGSSVRQLDAGAVSYHHILFDQHEIVTCDGVASESYHPGSYSLPGLDNCAREELFGLFPELRADPSSFGPSARFSVKASQGHLLAA</sequence>